<organism evidence="2 3">
    <name type="scientific">candidate division CSSED10-310 bacterium</name>
    <dbReference type="NCBI Taxonomy" id="2855610"/>
    <lineage>
        <taxon>Bacteria</taxon>
        <taxon>Bacteria division CSSED10-310</taxon>
    </lineage>
</organism>
<name>A0ABV6YSS9_UNCC1</name>
<protein>
    <submittedName>
        <fullName evidence="2">Diguanylate cyclase</fullName>
        <ecNumber evidence="2">2.7.7.65</ecNumber>
    </submittedName>
</protein>
<dbReference type="InterPro" id="IPR018771">
    <property type="entry name" value="PocR_dom"/>
</dbReference>
<sequence>MTPSYFDISVDDQFIDWNKLASFIQNAGGGHIYPVPQDSEEVYPDNDNELCQLILNQPLGKKRCVADHHRHLLEIKESLEPTLFQCHAGFWNLAVPLQLDHQFFGAIMGCGILDHSRQSIDYASLASAIEVQKEFLLSAVRRVPLLTREKIEAFQSLLSLLMQNLVNAKISNDQRDRKIRSFEKVLLLYNTLYKIYKEMRTTLDFDLLLDGLVKIINDDTKSDAVFIYLLDEKNELILNGTTDDFKDYIGKVTLDVNILEDYLANYEYSKISGHPLPKKEEKRENVNNIEEFQAFSSEILVPMISNNIVIGCLELKNYQKNAYDFRDKQFMTFIATIASQCAIALENALLRRKTELLSVTDEMTTLFNFRFFSQKLNEEITRCARYGHTLSLIMLDLDRFKDFNDTFGHPAGDLALHELADIMKKSIRDVDIAARYGGEEFSIILPETGSQEAQIITERIRKKVASHNFVPRNHQHFRKLTISAGIASFPHDAAQAADLIDRADKALYYSKTRGRNRVSFYHDLSQAEKSDAVRMTKNLNEA</sequence>
<dbReference type="SUPFAM" id="SSF55073">
    <property type="entry name" value="Nucleotide cyclase"/>
    <property type="match status" value="1"/>
</dbReference>
<evidence type="ECO:0000313" key="3">
    <source>
        <dbReference type="Proteomes" id="UP001594351"/>
    </source>
</evidence>
<accession>A0ABV6YSS9</accession>
<evidence type="ECO:0000259" key="1">
    <source>
        <dbReference type="PROSITE" id="PS50887"/>
    </source>
</evidence>
<dbReference type="InterPro" id="IPR043128">
    <property type="entry name" value="Rev_trsase/Diguanyl_cyclase"/>
</dbReference>
<dbReference type="Pfam" id="PF10114">
    <property type="entry name" value="PocR"/>
    <property type="match status" value="1"/>
</dbReference>
<dbReference type="Pfam" id="PF00990">
    <property type="entry name" value="GGDEF"/>
    <property type="match status" value="1"/>
</dbReference>
<dbReference type="Gene3D" id="3.30.70.270">
    <property type="match status" value="1"/>
</dbReference>
<dbReference type="EMBL" id="JBHPBY010000028">
    <property type="protein sequence ID" value="MFC1849243.1"/>
    <property type="molecule type" value="Genomic_DNA"/>
</dbReference>
<dbReference type="CDD" id="cd01949">
    <property type="entry name" value="GGDEF"/>
    <property type="match status" value="1"/>
</dbReference>
<dbReference type="PANTHER" id="PTHR45138">
    <property type="entry name" value="REGULATORY COMPONENTS OF SENSORY TRANSDUCTION SYSTEM"/>
    <property type="match status" value="1"/>
</dbReference>
<dbReference type="EC" id="2.7.7.65" evidence="2"/>
<comment type="caution">
    <text evidence="2">The sequence shown here is derived from an EMBL/GenBank/DDBJ whole genome shotgun (WGS) entry which is preliminary data.</text>
</comment>
<reference evidence="2 3" key="1">
    <citation type="submission" date="2024-09" db="EMBL/GenBank/DDBJ databases">
        <title>Laminarin stimulates single cell rates of sulfate reduction while oxygen inhibits transcriptomic activity in coastal marine sediment.</title>
        <authorList>
            <person name="Lindsay M."/>
            <person name="Orcutt B."/>
            <person name="Emerson D."/>
            <person name="Stepanauskas R."/>
            <person name="D'Angelo T."/>
        </authorList>
    </citation>
    <scope>NUCLEOTIDE SEQUENCE [LARGE SCALE GENOMIC DNA]</scope>
    <source>
        <strain evidence="2">SAG AM-311-K15</strain>
    </source>
</reference>
<dbReference type="GO" id="GO:0052621">
    <property type="term" value="F:diguanylate cyclase activity"/>
    <property type="evidence" value="ECO:0007669"/>
    <property type="project" value="UniProtKB-EC"/>
</dbReference>
<dbReference type="SUPFAM" id="SSF55781">
    <property type="entry name" value="GAF domain-like"/>
    <property type="match status" value="1"/>
</dbReference>
<dbReference type="InterPro" id="IPR050469">
    <property type="entry name" value="Diguanylate_Cyclase"/>
</dbReference>
<dbReference type="Proteomes" id="UP001594351">
    <property type="component" value="Unassembled WGS sequence"/>
</dbReference>
<dbReference type="Gene3D" id="3.30.450.40">
    <property type="match status" value="1"/>
</dbReference>
<keyword evidence="3" id="KW-1185">Reference proteome</keyword>
<dbReference type="NCBIfam" id="TIGR00254">
    <property type="entry name" value="GGDEF"/>
    <property type="match status" value="1"/>
</dbReference>
<keyword evidence="2" id="KW-0808">Transferase</keyword>
<dbReference type="InterPro" id="IPR000160">
    <property type="entry name" value="GGDEF_dom"/>
</dbReference>
<dbReference type="SMART" id="SM00267">
    <property type="entry name" value="GGDEF"/>
    <property type="match status" value="1"/>
</dbReference>
<dbReference type="InterPro" id="IPR029016">
    <property type="entry name" value="GAF-like_dom_sf"/>
</dbReference>
<evidence type="ECO:0000313" key="2">
    <source>
        <dbReference type="EMBL" id="MFC1849243.1"/>
    </source>
</evidence>
<dbReference type="InterPro" id="IPR029787">
    <property type="entry name" value="Nucleotide_cyclase"/>
</dbReference>
<gene>
    <name evidence="2" type="ORF">ACFL27_03440</name>
</gene>
<feature type="domain" description="GGDEF" evidence="1">
    <location>
        <begin position="388"/>
        <end position="523"/>
    </location>
</feature>
<keyword evidence="2" id="KW-0548">Nucleotidyltransferase</keyword>
<proteinExistence type="predicted"/>
<dbReference type="PANTHER" id="PTHR45138:SF9">
    <property type="entry name" value="DIGUANYLATE CYCLASE DGCM-RELATED"/>
    <property type="match status" value="1"/>
</dbReference>
<dbReference type="PROSITE" id="PS50887">
    <property type="entry name" value="GGDEF"/>
    <property type="match status" value="1"/>
</dbReference>